<keyword evidence="3" id="KW-1185">Reference proteome</keyword>
<keyword evidence="1" id="KW-1133">Transmembrane helix</keyword>
<feature type="transmembrane region" description="Helical" evidence="1">
    <location>
        <begin position="280"/>
        <end position="302"/>
    </location>
</feature>
<evidence type="ECO:0000313" key="3">
    <source>
        <dbReference type="Proteomes" id="UP001243330"/>
    </source>
</evidence>
<keyword evidence="1" id="KW-0812">Transmembrane</keyword>
<protein>
    <submittedName>
        <fullName evidence="2">Uncharacterized protein</fullName>
    </submittedName>
</protein>
<evidence type="ECO:0000313" key="2">
    <source>
        <dbReference type="EMBL" id="KAK1853052.1"/>
    </source>
</evidence>
<feature type="transmembrane region" description="Helical" evidence="1">
    <location>
        <begin position="190"/>
        <end position="211"/>
    </location>
</feature>
<organism evidence="2 3">
    <name type="scientific">Colletotrichum chrysophilum</name>
    <dbReference type="NCBI Taxonomy" id="1836956"/>
    <lineage>
        <taxon>Eukaryota</taxon>
        <taxon>Fungi</taxon>
        <taxon>Dikarya</taxon>
        <taxon>Ascomycota</taxon>
        <taxon>Pezizomycotina</taxon>
        <taxon>Sordariomycetes</taxon>
        <taxon>Hypocreomycetidae</taxon>
        <taxon>Glomerellales</taxon>
        <taxon>Glomerellaceae</taxon>
        <taxon>Colletotrichum</taxon>
        <taxon>Colletotrichum gloeosporioides species complex</taxon>
    </lineage>
</organism>
<gene>
    <name evidence="2" type="ORF">CCHR01_04296</name>
</gene>
<reference evidence="2" key="1">
    <citation type="submission" date="2023-01" db="EMBL/GenBank/DDBJ databases">
        <title>Colletotrichum chrysophilum M932 genome sequence.</title>
        <authorList>
            <person name="Baroncelli R."/>
        </authorList>
    </citation>
    <scope>NUCLEOTIDE SEQUENCE</scope>
    <source>
        <strain evidence="2">M932</strain>
    </source>
</reference>
<evidence type="ECO:0000256" key="1">
    <source>
        <dbReference type="SAM" id="Phobius"/>
    </source>
</evidence>
<proteinExistence type="predicted"/>
<keyword evidence="1" id="KW-0472">Membrane</keyword>
<dbReference type="AlphaFoldDB" id="A0AAD9EMN5"/>
<name>A0AAD9EMN5_9PEZI</name>
<dbReference type="EMBL" id="JAQOWY010000062">
    <property type="protein sequence ID" value="KAK1853052.1"/>
    <property type="molecule type" value="Genomic_DNA"/>
</dbReference>
<comment type="caution">
    <text evidence="2">The sequence shown here is derived from an EMBL/GenBank/DDBJ whole genome shotgun (WGS) entry which is preliminary data.</text>
</comment>
<sequence>MANVTDYLVANGLCRALADVEDPDVTGLGVVVSFMISMVFNFFVITMAYVFDWLPESTDSNSIDEAFRQNLRWFFSCSNDHSSPENVTRLKRIQAFEPFVLGMSDQHFIIGVALAIVSMFMTFNNNLSEKFSVCFFQIATRLGYFSCIDIPLCMTISESVTFRFNRHISVKCVKQHFKFIDPDQPWYVSFSYKVVVLLIQRALVLVIVLGYSRRFLELYHKDARADYHYWSRWSLQRLLGELAENKYNNEFTPTMKSLFKELCNSRDDPTVDRWILALDIWAKSISNSFLWGILWLGFYFVFRMGNS</sequence>
<feature type="transmembrane region" description="Helical" evidence="1">
    <location>
        <begin position="27"/>
        <end position="51"/>
    </location>
</feature>
<feature type="transmembrane region" description="Helical" evidence="1">
    <location>
        <begin position="99"/>
        <end position="123"/>
    </location>
</feature>
<accession>A0AAD9EMN5</accession>
<dbReference type="Proteomes" id="UP001243330">
    <property type="component" value="Unassembled WGS sequence"/>
</dbReference>